<sequence>MPGKAGAEAHKRVVMVSVGVDMTEWHERKLRLHIGKYVTDTGVGMEEAQGNQETEKEDKGQEDKTDGGLRIRETGAKDKEAKETSQNKLDGKMAETDGGQEQKS</sequence>
<evidence type="ECO:0000256" key="1">
    <source>
        <dbReference type="SAM" id="MobiDB-lite"/>
    </source>
</evidence>
<accession>A0AAV7N0H4</accession>
<comment type="caution">
    <text evidence="2">The sequence shown here is derived from an EMBL/GenBank/DDBJ whole genome shotgun (WGS) entry which is preliminary data.</text>
</comment>
<gene>
    <name evidence="2" type="ORF">NDU88_006861</name>
</gene>
<dbReference type="AlphaFoldDB" id="A0AAV7N0H4"/>
<feature type="compositionally biased region" description="Basic and acidic residues" evidence="1">
    <location>
        <begin position="53"/>
        <end position="104"/>
    </location>
</feature>
<organism evidence="2 3">
    <name type="scientific">Pleurodeles waltl</name>
    <name type="common">Iberian ribbed newt</name>
    <dbReference type="NCBI Taxonomy" id="8319"/>
    <lineage>
        <taxon>Eukaryota</taxon>
        <taxon>Metazoa</taxon>
        <taxon>Chordata</taxon>
        <taxon>Craniata</taxon>
        <taxon>Vertebrata</taxon>
        <taxon>Euteleostomi</taxon>
        <taxon>Amphibia</taxon>
        <taxon>Batrachia</taxon>
        <taxon>Caudata</taxon>
        <taxon>Salamandroidea</taxon>
        <taxon>Salamandridae</taxon>
        <taxon>Pleurodelinae</taxon>
        <taxon>Pleurodeles</taxon>
    </lineage>
</organism>
<evidence type="ECO:0000313" key="3">
    <source>
        <dbReference type="Proteomes" id="UP001066276"/>
    </source>
</evidence>
<proteinExistence type="predicted"/>
<name>A0AAV7N0H4_PLEWA</name>
<keyword evidence="3" id="KW-1185">Reference proteome</keyword>
<evidence type="ECO:0000313" key="2">
    <source>
        <dbReference type="EMBL" id="KAJ1109501.1"/>
    </source>
</evidence>
<protein>
    <submittedName>
        <fullName evidence="2">Uncharacterized protein</fullName>
    </submittedName>
</protein>
<feature type="region of interest" description="Disordered" evidence="1">
    <location>
        <begin position="39"/>
        <end position="104"/>
    </location>
</feature>
<reference evidence="2" key="1">
    <citation type="journal article" date="2022" name="bioRxiv">
        <title>Sequencing and chromosome-scale assembly of the giantPleurodeles waltlgenome.</title>
        <authorList>
            <person name="Brown T."/>
            <person name="Elewa A."/>
            <person name="Iarovenko S."/>
            <person name="Subramanian E."/>
            <person name="Araus A.J."/>
            <person name="Petzold A."/>
            <person name="Susuki M."/>
            <person name="Suzuki K.-i.T."/>
            <person name="Hayashi T."/>
            <person name="Toyoda A."/>
            <person name="Oliveira C."/>
            <person name="Osipova E."/>
            <person name="Leigh N.D."/>
            <person name="Simon A."/>
            <person name="Yun M.H."/>
        </authorList>
    </citation>
    <scope>NUCLEOTIDE SEQUENCE</scope>
    <source>
        <strain evidence="2">20211129_DDA</strain>
        <tissue evidence="2">Liver</tissue>
    </source>
</reference>
<dbReference type="EMBL" id="JANPWB010000013">
    <property type="protein sequence ID" value="KAJ1109501.1"/>
    <property type="molecule type" value="Genomic_DNA"/>
</dbReference>
<dbReference type="Proteomes" id="UP001066276">
    <property type="component" value="Chromosome 9"/>
</dbReference>